<evidence type="ECO:0000259" key="3">
    <source>
        <dbReference type="Pfam" id="PF00248"/>
    </source>
</evidence>
<name>A0AAV0KZ92_9ROSI</name>
<reference evidence="4" key="1">
    <citation type="submission" date="2022-08" db="EMBL/GenBank/DDBJ databases">
        <authorList>
            <person name="Gutierrez-Valencia J."/>
        </authorList>
    </citation>
    <scope>NUCLEOTIDE SEQUENCE</scope>
</reference>
<proteinExistence type="predicted"/>
<dbReference type="GO" id="GO:0016491">
    <property type="term" value="F:oxidoreductase activity"/>
    <property type="evidence" value="ECO:0007669"/>
    <property type="project" value="InterPro"/>
</dbReference>
<feature type="site" description="Lowers pKa of active site Tyr" evidence="2">
    <location>
        <position position="127"/>
    </location>
</feature>
<dbReference type="Pfam" id="PF00248">
    <property type="entry name" value="Aldo_ket_red"/>
    <property type="match status" value="1"/>
</dbReference>
<dbReference type="PROSITE" id="PS00062">
    <property type="entry name" value="ALDOKETO_REDUCTASE_2"/>
    <property type="match status" value="1"/>
</dbReference>
<feature type="domain" description="NADP-dependent oxidoreductase" evidence="3">
    <location>
        <begin position="85"/>
        <end position="242"/>
    </location>
</feature>
<protein>
    <recommendedName>
        <fullName evidence="3">NADP-dependent oxidoreductase domain-containing protein</fullName>
    </recommendedName>
</protein>
<dbReference type="SUPFAM" id="SSF51430">
    <property type="entry name" value="NAD(P)-linked oxidoreductase"/>
    <property type="match status" value="1"/>
</dbReference>
<dbReference type="EMBL" id="CAMGYJ010000005">
    <property type="protein sequence ID" value="CAI0427291.1"/>
    <property type="molecule type" value="Genomic_DNA"/>
</dbReference>
<organism evidence="4 5">
    <name type="scientific">Linum tenue</name>
    <dbReference type="NCBI Taxonomy" id="586396"/>
    <lineage>
        <taxon>Eukaryota</taxon>
        <taxon>Viridiplantae</taxon>
        <taxon>Streptophyta</taxon>
        <taxon>Embryophyta</taxon>
        <taxon>Tracheophyta</taxon>
        <taxon>Spermatophyta</taxon>
        <taxon>Magnoliopsida</taxon>
        <taxon>eudicotyledons</taxon>
        <taxon>Gunneridae</taxon>
        <taxon>Pentapetalae</taxon>
        <taxon>rosids</taxon>
        <taxon>fabids</taxon>
        <taxon>Malpighiales</taxon>
        <taxon>Linaceae</taxon>
        <taxon>Linum</taxon>
    </lineage>
</organism>
<accession>A0AAV0KZ92</accession>
<dbReference type="Gene3D" id="3.20.20.100">
    <property type="entry name" value="NADP-dependent oxidoreductase domain"/>
    <property type="match status" value="2"/>
</dbReference>
<evidence type="ECO:0000313" key="5">
    <source>
        <dbReference type="Proteomes" id="UP001154282"/>
    </source>
</evidence>
<dbReference type="AlphaFoldDB" id="A0AAV0KZ92"/>
<dbReference type="InterPro" id="IPR036812">
    <property type="entry name" value="NAD(P)_OxRdtase_dom_sf"/>
</dbReference>
<dbReference type="PIRSF" id="PIRSF000097">
    <property type="entry name" value="AKR"/>
    <property type="match status" value="1"/>
</dbReference>
<evidence type="ECO:0000313" key="4">
    <source>
        <dbReference type="EMBL" id="CAI0427291.1"/>
    </source>
</evidence>
<feature type="active site" description="Proton donor" evidence="1">
    <location>
        <position position="98"/>
    </location>
</feature>
<evidence type="ECO:0000256" key="1">
    <source>
        <dbReference type="PIRSR" id="PIRSR000097-1"/>
    </source>
</evidence>
<dbReference type="Proteomes" id="UP001154282">
    <property type="component" value="Unassembled WGS sequence"/>
</dbReference>
<gene>
    <name evidence="4" type="ORF">LITE_LOCUS21148</name>
</gene>
<dbReference type="PROSITE" id="PS00798">
    <property type="entry name" value="ALDOKETO_REDUCTASE_1"/>
    <property type="match status" value="1"/>
</dbReference>
<keyword evidence="5" id="KW-1185">Reference proteome</keyword>
<dbReference type="InterPro" id="IPR018170">
    <property type="entry name" value="Aldo/ket_reductase_CS"/>
</dbReference>
<dbReference type="InterPro" id="IPR020471">
    <property type="entry name" value="AKR"/>
</dbReference>
<evidence type="ECO:0000256" key="2">
    <source>
        <dbReference type="PIRSR" id="PIRSR000097-3"/>
    </source>
</evidence>
<dbReference type="PRINTS" id="PR00069">
    <property type="entry name" value="ALDKETRDTASE"/>
</dbReference>
<dbReference type="InterPro" id="IPR023210">
    <property type="entry name" value="NADP_OxRdtase_dom"/>
</dbReference>
<dbReference type="PANTHER" id="PTHR11732">
    <property type="entry name" value="ALDO/KETO REDUCTASE"/>
    <property type="match status" value="1"/>
</dbReference>
<comment type="caution">
    <text evidence="4">The sequence shown here is derived from an EMBL/GenBank/DDBJ whole genome shotgun (WGS) entry which is preliminary data.</text>
</comment>
<sequence>MLLSAVFGSEMAKEIGFFELNTGAKMPTVGLGTWQAEPGVVGAAVEAAIKVISHSHYYSDLREKQLFQIYVGIPEQFRFSFPSVMQVGYRHIDCARVYNNEKEIGEVFKKLFEEGVVKREELFITSKLWCNAHDPEDVPGALETTLAELQLDYVDLYLNLVQPDIPNTWRAMEALYASGKARAIGVSNFSVKKLGDLLEVARVPPAVNQVECHPAWQQPKLRAFCQSKSVHLSGYSPLGSPGTTWIEGDVLNNPILTEVAEKLGKTPAQARLLRGTGFVHETYGAYKSIEELWDGEL</sequence>